<evidence type="ECO:0000256" key="1">
    <source>
        <dbReference type="ARBA" id="ARBA00007074"/>
    </source>
</evidence>
<sequence>MSAGARVVAAARGTVGARFRLHGRDVESGLDCVGLAALALGAGGAGGVVPQGYRLRSGDAARVAATIETWGLTGVVDAQPGDLLLLAAGPGQIHLAIDSGDGIVHADAMLRRVVERPGAPPWPVIGRWRINERRINQGE</sequence>
<keyword evidence="2" id="KW-0645">Protease</keyword>
<dbReference type="GO" id="GO:0008234">
    <property type="term" value="F:cysteine-type peptidase activity"/>
    <property type="evidence" value="ECO:0007669"/>
    <property type="project" value="UniProtKB-KW"/>
</dbReference>
<keyword evidence="4" id="KW-0788">Thiol protease</keyword>
<accession>A0A7U4JA97</accession>
<keyword evidence="3" id="KW-0378">Hydrolase</keyword>
<evidence type="ECO:0000313" key="7">
    <source>
        <dbReference type="Proteomes" id="UP000032300"/>
    </source>
</evidence>
<protein>
    <recommendedName>
        <fullName evidence="5">NlpC/P60 domain-containing protein</fullName>
    </recommendedName>
</protein>
<organism evidence="6 7">
    <name type="scientific">Sphingomonas hengshuiensis</name>
    <dbReference type="NCBI Taxonomy" id="1609977"/>
    <lineage>
        <taxon>Bacteria</taxon>
        <taxon>Pseudomonadati</taxon>
        <taxon>Pseudomonadota</taxon>
        <taxon>Alphaproteobacteria</taxon>
        <taxon>Sphingomonadales</taxon>
        <taxon>Sphingomonadaceae</taxon>
        <taxon>Sphingomonas</taxon>
    </lineage>
</organism>
<name>A0A7U4JA97_9SPHN</name>
<gene>
    <name evidence="6" type="ORF">TS85_16985</name>
</gene>
<dbReference type="PROSITE" id="PS51935">
    <property type="entry name" value="NLPC_P60"/>
    <property type="match status" value="1"/>
</dbReference>
<dbReference type="GO" id="GO:0006508">
    <property type="term" value="P:proteolysis"/>
    <property type="evidence" value="ECO:0007669"/>
    <property type="project" value="UniProtKB-KW"/>
</dbReference>
<evidence type="ECO:0000259" key="5">
    <source>
        <dbReference type="PROSITE" id="PS51935"/>
    </source>
</evidence>
<dbReference type="RefSeq" id="WP_044333822.1">
    <property type="nucleotide sequence ID" value="NZ_CP010836.1"/>
</dbReference>
<proteinExistence type="inferred from homology"/>
<dbReference type="SUPFAM" id="SSF54001">
    <property type="entry name" value="Cysteine proteinases"/>
    <property type="match status" value="1"/>
</dbReference>
<dbReference type="EMBL" id="CP010836">
    <property type="protein sequence ID" value="AJP73127.1"/>
    <property type="molecule type" value="Genomic_DNA"/>
</dbReference>
<reference evidence="6 7" key="2">
    <citation type="submission" date="2015-02" db="EMBL/GenBank/DDBJ databases">
        <title>The complete genome of Sphingomonas hengshuiensis sp. WHSC-8 isolated from soil of Hengshui Lake.</title>
        <authorList>
            <person name="Wei S."/>
            <person name="Guo J."/>
            <person name="Su C."/>
            <person name="Wu R."/>
            <person name="Zhang Z."/>
            <person name="Liang K."/>
            <person name="Li H."/>
            <person name="Wang T."/>
            <person name="Liu H."/>
            <person name="Zhang C."/>
            <person name="Li Z."/>
            <person name="Wang Q."/>
            <person name="Meng J."/>
        </authorList>
    </citation>
    <scope>NUCLEOTIDE SEQUENCE [LARGE SCALE GENOMIC DNA]</scope>
    <source>
        <strain evidence="6 7">WHSC-8</strain>
    </source>
</reference>
<dbReference type="KEGG" id="sphi:TS85_16985"/>
<feature type="domain" description="NlpC/P60" evidence="5">
    <location>
        <begin position="1"/>
        <end position="136"/>
    </location>
</feature>
<dbReference type="InterPro" id="IPR000064">
    <property type="entry name" value="NLP_P60_dom"/>
</dbReference>
<evidence type="ECO:0000256" key="3">
    <source>
        <dbReference type="ARBA" id="ARBA00022801"/>
    </source>
</evidence>
<keyword evidence="7" id="KW-1185">Reference proteome</keyword>
<dbReference type="Proteomes" id="UP000032300">
    <property type="component" value="Chromosome"/>
</dbReference>
<evidence type="ECO:0000313" key="6">
    <source>
        <dbReference type="EMBL" id="AJP73127.1"/>
    </source>
</evidence>
<dbReference type="Gene3D" id="3.90.1720.10">
    <property type="entry name" value="endopeptidase domain like (from Nostoc punctiforme)"/>
    <property type="match status" value="1"/>
</dbReference>
<dbReference type="OrthoDB" id="8481272at2"/>
<dbReference type="InterPro" id="IPR038765">
    <property type="entry name" value="Papain-like_cys_pep_sf"/>
</dbReference>
<comment type="similarity">
    <text evidence="1">Belongs to the peptidase C40 family.</text>
</comment>
<dbReference type="AlphaFoldDB" id="A0A7U4JA97"/>
<evidence type="ECO:0000256" key="2">
    <source>
        <dbReference type="ARBA" id="ARBA00022670"/>
    </source>
</evidence>
<reference evidence="6 7" key="1">
    <citation type="journal article" date="2015" name="Int. J. Syst. Evol. Microbiol.">
        <title>Sphingomonas hengshuiensis sp. nov., isolated from lake wetland.</title>
        <authorList>
            <person name="Wei S."/>
            <person name="Wang T."/>
            <person name="Liu H."/>
            <person name="Zhang C."/>
            <person name="Guo J."/>
            <person name="Wang Q."/>
            <person name="Liang K."/>
            <person name="Zhang Z."/>
        </authorList>
    </citation>
    <scope>NUCLEOTIDE SEQUENCE [LARGE SCALE GENOMIC DNA]</scope>
    <source>
        <strain evidence="6 7">WHSC-8</strain>
    </source>
</reference>
<evidence type="ECO:0000256" key="4">
    <source>
        <dbReference type="ARBA" id="ARBA00022807"/>
    </source>
</evidence>